<dbReference type="InterPro" id="IPR036249">
    <property type="entry name" value="Thioredoxin-like_sf"/>
</dbReference>
<gene>
    <name evidence="3" type="ORF">Q9291_10270</name>
</gene>
<evidence type="ECO:0000313" key="3">
    <source>
        <dbReference type="EMBL" id="MDP8568232.1"/>
    </source>
</evidence>
<dbReference type="CDD" id="cd02947">
    <property type="entry name" value="TRX_family"/>
    <property type="match status" value="1"/>
</dbReference>
<dbReference type="InterPro" id="IPR017937">
    <property type="entry name" value="Thioredoxin_CS"/>
</dbReference>
<dbReference type="InterPro" id="IPR050620">
    <property type="entry name" value="Thioredoxin_H-type-like"/>
</dbReference>
<feature type="domain" description="Thioredoxin" evidence="2">
    <location>
        <begin position="1"/>
        <end position="114"/>
    </location>
</feature>
<evidence type="ECO:0000259" key="2">
    <source>
        <dbReference type="PROSITE" id="PS51352"/>
    </source>
</evidence>
<dbReference type="EMBL" id="JAVCAP010000021">
    <property type="protein sequence ID" value="MDP8568232.1"/>
    <property type="molecule type" value="Genomic_DNA"/>
</dbReference>
<dbReference type="PANTHER" id="PTHR10438:SF463">
    <property type="entry name" value="THIOREDOXIN"/>
    <property type="match status" value="1"/>
</dbReference>
<evidence type="ECO:0000313" key="4">
    <source>
        <dbReference type="Proteomes" id="UP001225906"/>
    </source>
</evidence>
<comment type="caution">
    <text evidence="3">The sequence shown here is derived from an EMBL/GenBank/DDBJ whole genome shotgun (WGS) entry which is preliminary data.</text>
</comment>
<proteinExistence type="predicted"/>
<keyword evidence="1" id="KW-0676">Redox-active center</keyword>
<dbReference type="PROSITE" id="PS00194">
    <property type="entry name" value="THIOREDOXIN_1"/>
    <property type="match status" value="1"/>
</dbReference>
<sequence>MEPVLNQPQQLDSQQAFNQVVAAHAFVVVAFTADWCEPCQAFAPVLAEAAAHTPNILFASADVDVATDLAANFQVKQVPALMVVRERVVIDMVTGAMQARELNHHLQMWAALDLTAIEAHFSKTADAAA</sequence>
<organism evidence="3 4">
    <name type="scientific">Methylophilus aquaticus</name>
    <dbReference type="NCBI Taxonomy" id="1971610"/>
    <lineage>
        <taxon>Bacteria</taxon>
        <taxon>Pseudomonadati</taxon>
        <taxon>Pseudomonadota</taxon>
        <taxon>Betaproteobacteria</taxon>
        <taxon>Nitrosomonadales</taxon>
        <taxon>Methylophilaceae</taxon>
        <taxon>Methylophilus</taxon>
    </lineage>
</organism>
<dbReference type="PROSITE" id="PS51352">
    <property type="entry name" value="THIOREDOXIN_2"/>
    <property type="match status" value="1"/>
</dbReference>
<accession>A0ABT9JUH4</accession>
<reference evidence="4" key="1">
    <citation type="journal article" date="2019" name="Int. J. Syst. Evol. Microbiol.">
        <title>The Global Catalogue of Microorganisms (GCM) 10K type strain sequencing project: providing services to taxonomists for standard genome sequencing and annotation.</title>
        <authorList>
            <consortium name="The Broad Institute Genomics Platform"/>
            <consortium name="The Broad Institute Genome Sequencing Center for Infectious Disease"/>
            <person name="Wu L."/>
            <person name="Ma J."/>
        </authorList>
    </citation>
    <scope>NUCLEOTIDE SEQUENCE [LARGE SCALE GENOMIC DNA]</scope>
    <source>
        <strain evidence="4">VKM B-3159</strain>
    </source>
</reference>
<dbReference type="Proteomes" id="UP001225906">
    <property type="component" value="Unassembled WGS sequence"/>
</dbReference>
<dbReference type="Gene3D" id="3.40.30.10">
    <property type="entry name" value="Glutaredoxin"/>
    <property type="match status" value="1"/>
</dbReference>
<name>A0ABT9JUH4_9PROT</name>
<dbReference type="Pfam" id="PF00085">
    <property type="entry name" value="Thioredoxin"/>
    <property type="match status" value="1"/>
</dbReference>
<dbReference type="PANTHER" id="PTHR10438">
    <property type="entry name" value="THIOREDOXIN"/>
    <property type="match status" value="1"/>
</dbReference>
<protein>
    <submittedName>
        <fullName evidence="3">Thioredoxin family protein</fullName>
    </submittedName>
</protein>
<dbReference type="SUPFAM" id="SSF52833">
    <property type="entry name" value="Thioredoxin-like"/>
    <property type="match status" value="1"/>
</dbReference>
<evidence type="ECO:0000256" key="1">
    <source>
        <dbReference type="ARBA" id="ARBA00023284"/>
    </source>
</evidence>
<keyword evidence="4" id="KW-1185">Reference proteome</keyword>
<dbReference type="RefSeq" id="WP_306389955.1">
    <property type="nucleotide sequence ID" value="NZ_JAVCAP010000021.1"/>
</dbReference>
<dbReference type="InterPro" id="IPR013766">
    <property type="entry name" value="Thioredoxin_domain"/>
</dbReference>